<keyword evidence="12" id="KW-1185">Reference proteome</keyword>
<dbReference type="InterPro" id="IPR023408">
    <property type="entry name" value="MscS_beta-dom_sf"/>
</dbReference>
<comment type="similarity">
    <text evidence="2">Belongs to the MscS (TC 1.A.23) family.</text>
</comment>
<dbReference type="PATRIC" id="fig|452.5.peg.2920"/>
<feature type="transmembrane region" description="Helical" evidence="7">
    <location>
        <begin position="322"/>
        <end position="340"/>
    </location>
</feature>
<protein>
    <submittedName>
        <fullName evidence="11">Potassium efflux system KefA</fullName>
    </submittedName>
</protein>
<comment type="subcellular location">
    <subcellularLocation>
        <location evidence="1">Cell membrane</location>
        <topology evidence="1">Multi-pass membrane protein</topology>
    </subcellularLocation>
</comment>
<reference evidence="11 12" key="1">
    <citation type="submission" date="2015-11" db="EMBL/GenBank/DDBJ databases">
        <title>Genomic analysis of 38 Legionella species identifies large and diverse effector repertoires.</title>
        <authorList>
            <person name="Burstein D."/>
            <person name="Amaro F."/>
            <person name="Zusman T."/>
            <person name="Lifshitz Z."/>
            <person name="Cohen O."/>
            <person name="Gilbert J.A."/>
            <person name="Pupko T."/>
            <person name="Shuman H.A."/>
            <person name="Segal G."/>
        </authorList>
    </citation>
    <scope>NUCLEOTIDE SEQUENCE [LARGE SCALE GENOMIC DNA]</scope>
    <source>
        <strain evidence="11 12">Mt.St.Helens-9</strain>
    </source>
</reference>
<feature type="domain" description="Mechanosensitive ion channel MscS C-terminal" evidence="10">
    <location>
        <begin position="643"/>
        <end position="727"/>
    </location>
</feature>
<keyword evidence="4 7" id="KW-0812">Transmembrane</keyword>
<evidence type="ECO:0000259" key="10">
    <source>
        <dbReference type="Pfam" id="PF21082"/>
    </source>
</evidence>
<dbReference type="InterPro" id="IPR011014">
    <property type="entry name" value="MscS_channel_TM-2"/>
</dbReference>
<dbReference type="Gene3D" id="2.30.30.60">
    <property type="match status" value="1"/>
</dbReference>
<gene>
    <name evidence="11" type="ORF">Lspi_2638</name>
</gene>
<feature type="transmembrane region" description="Helical" evidence="7">
    <location>
        <begin position="480"/>
        <end position="501"/>
    </location>
</feature>
<feature type="transmembrane region" description="Helical" evidence="7">
    <location>
        <begin position="378"/>
        <end position="399"/>
    </location>
</feature>
<feature type="signal peptide" evidence="8">
    <location>
        <begin position="1"/>
        <end position="16"/>
    </location>
</feature>
<feature type="transmembrane region" description="Helical" evidence="7">
    <location>
        <begin position="176"/>
        <end position="197"/>
    </location>
</feature>
<dbReference type="Pfam" id="PF21082">
    <property type="entry name" value="MS_channel_3rd"/>
    <property type="match status" value="1"/>
</dbReference>
<comment type="caution">
    <text evidence="11">The sequence shown here is derived from an EMBL/GenBank/DDBJ whole genome shotgun (WGS) entry which is preliminary data.</text>
</comment>
<dbReference type="AlphaFoldDB" id="A0A0W0YX23"/>
<evidence type="ECO:0000256" key="2">
    <source>
        <dbReference type="ARBA" id="ARBA00008017"/>
    </source>
</evidence>
<evidence type="ECO:0000256" key="5">
    <source>
        <dbReference type="ARBA" id="ARBA00022989"/>
    </source>
</evidence>
<dbReference type="InterPro" id="IPR052702">
    <property type="entry name" value="MscS-like_channel"/>
</dbReference>
<name>A0A0W0YX23_LEGSP</name>
<feature type="transmembrane region" description="Helical" evidence="7">
    <location>
        <begin position="522"/>
        <end position="546"/>
    </location>
</feature>
<feature type="transmembrane region" description="Helical" evidence="7">
    <location>
        <begin position="248"/>
        <end position="269"/>
    </location>
</feature>
<evidence type="ECO:0000313" key="12">
    <source>
        <dbReference type="Proteomes" id="UP000054877"/>
    </source>
</evidence>
<organism evidence="11 12">
    <name type="scientific">Legionella spiritensis</name>
    <dbReference type="NCBI Taxonomy" id="452"/>
    <lineage>
        <taxon>Bacteria</taxon>
        <taxon>Pseudomonadati</taxon>
        <taxon>Pseudomonadota</taxon>
        <taxon>Gammaproteobacteria</taxon>
        <taxon>Legionellales</taxon>
        <taxon>Legionellaceae</taxon>
        <taxon>Legionella</taxon>
    </lineage>
</organism>
<evidence type="ECO:0000256" key="1">
    <source>
        <dbReference type="ARBA" id="ARBA00004651"/>
    </source>
</evidence>
<keyword evidence="8" id="KW-0732">Signal</keyword>
<evidence type="ECO:0000313" key="11">
    <source>
        <dbReference type="EMBL" id="KTD61396.1"/>
    </source>
</evidence>
<dbReference type="GO" id="GO:0008381">
    <property type="term" value="F:mechanosensitive monoatomic ion channel activity"/>
    <property type="evidence" value="ECO:0007669"/>
    <property type="project" value="UniProtKB-ARBA"/>
</dbReference>
<keyword evidence="5 7" id="KW-1133">Transmembrane helix</keyword>
<evidence type="ECO:0000256" key="8">
    <source>
        <dbReference type="SAM" id="SignalP"/>
    </source>
</evidence>
<dbReference type="Proteomes" id="UP000054877">
    <property type="component" value="Unassembled WGS sequence"/>
</dbReference>
<feature type="domain" description="Mechanosensitive ion channel MscS" evidence="9">
    <location>
        <begin position="569"/>
        <end position="633"/>
    </location>
</feature>
<dbReference type="InterPro" id="IPR006685">
    <property type="entry name" value="MscS_channel_2nd"/>
</dbReference>
<dbReference type="SUPFAM" id="SSF50182">
    <property type="entry name" value="Sm-like ribonucleoproteins"/>
    <property type="match status" value="1"/>
</dbReference>
<evidence type="ECO:0000256" key="4">
    <source>
        <dbReference type="ARBA" id="ARBA00022692"/>
    </source>
</evidence>
<sequence>MIVICLLFLCTFQALGETSSPVIFDIKNANEQFDHINLKLSIQNLNLTNLSNAVDTLTELSVQADQCVDEMQKKLNSLDILIKQAGSAGNNKGADLVYLNNQHKELADIQSQCRLFSIRAKEAIDAYKTAINQLKQEKTLTRGTPLWQTIKQLHRTSPDSWYQSPTLNLPKPTPSLLFVILGTGAVFLGSTILLARLRKSQFVRRYLHFKILRFSHIVLLGFFFITGALLGYLLLFTDDPDSLDPLLLLTKLTFFYLMAWMLIIFLSKIKSIRAFFYWYALDTAFFQKILVVLLGFYFIAIAGPLIAELFHLEKPVSQLCQSAYLLLILGMGGYFIRSFCRTHHHLSFIKKHYYVIQIVIFLLLLTFAVIGITGYHALAMQLTLSGFITFAILFVTILIKHGINKLYVSLSYQHSKRKIMKLFGYRKDQIFIEFYILKIVLQLITVLVSIYLIGISWGFALDFLENTYDKLLYGFHLANITIYPTRIISGVVIFCILYLAFRAISTTISRHQQFEDEEETQVAIASILNYIGFGLAILSGLLIAGFNFTGLAIIAGALSVGIGLGLQSIVNNFVSGLILLIEKPIRPGDRINIDGVEGFVKKIRVRSTQILTPYHEDIIIPNSDLITHRVVNYMFSDNYWRVGCEVGVAYGSDIKLVQELLLDIANKHEDVVKTGRQKPMVIFNAFGDNALMFQLWCLIKDVNKKWSAKSELNFAIDEVFRQHNISIAFPQRDLHIKLEELEPLIEKIKPQSSTE</sequence>
<dbReference type="Gene3D" id="1.10.287.1260">
    <property type="match status" value="1"/>
</dbReference>
<dbReference type="PANTHER" id="PTHR30347:SF1">
    <property type="entry name" value="MECHANOSENSITIVE CHANNEL MSCK"/>
    <property type="match status" value="1"/>
</dbReference>
<dbReference type="Gene3D" id="3.30.70.100">
    <property type="match status" value="1"/>
</dbReference>
<dbReference type="STRING" id="452.Lspi_2638"/>
<evidence type="ECO:0000259" key="9">
    <source>
        <dbReference type="Pfam" id="PF00924"/>
    </source>
</evidence>
<proteinExistence type="inferred from homology"/>
<dbReference type="InterPro" id="IPR049278">
    <property type="entry name" value="MS_channel_C"/>
</dbReference>
<dbReference type="InterPro" id="IPR010920">
    <property type="entry name" value="LSM_dom_sf"/>
</dbReference>
<feature type="transmembrane region" description="Helical" evidence="7">
    <location>
        <begin position="289"/>
        <end position="310"/>
    </location>
</feature>
<feature type="transmembrane region" description="Helical" evidence="7">
    <location>
        <begin position="435"/>
        <end position="460"/>
    </location>
</feature>
<evidence type="ECO:0000256" key="7">
    <source>
        <dbReference type="SAM" id="Phobius"/>
    </source>
</evidence>
<evidence type="ECO:0000256" key="3">
    <source>
        <dbReference type="ARBA" id="ARBA00022475"/>
    </source>
</evidence>
<dbReference type="SUPFAM" id="SSF82861">
    <property type="entry name" value="Mechanosensitive channel protein MscS (YggB), transmembrane region"/>
    <property type="match status" value="1"/>
</dbReference>
<evidence type="ECO:0000256" key="6">
    <source>
        <dbReference type="ARBA" id="ARBA00023136"/>
    </source>
</evidence>
<keyword evidence="6 7" id="KW-0472">Membrane</keyword>
<dbReference type="InterPro" id="IPR011066">
    <property type="entry name" value="MscS_channel_C_sf"/>
</dbReference>
<dbReference type="EMBL" id="LNYX01000032">
    <property type="protein sequence ID" value="KTD61396.1"/>
    <property type="molecule type" value="Genomic_DNA"/>
</dbReference>
<feature type="transmembrane region" description="Helical" evidence="7">
    <location>
        <begin position="552"/>
        <end position="581"/>
    </location>
</feature>
<dbReference type="Pfam" id="PF00924">
    <property type="entry name" value="MS_channel_2nd"/>
    <property type="match status" value="1"/>
</dbReference>
<dbReference type="SUPFAM" id="SSF82689">
    <property type="entry name" value="Mechanosensitive channel protein MscS (YggB), C-terminal domain"/>
    <property type="match status" value="1"/>
</dbReference>
<feature type="transmembrane region" description="Helical" evidence="7">
    <location>
        <begin position="217"/>
        <end position="236"/>
    </location>
</feature>
<keyword evidence="3" id="KW-1003">Cell membrane</keyword>
<feature type="transmembrane region" description="Helical" evidence="7">
    <location>
        <begin position="352"/>
        <end position="372"/>
    </location>
</feature>
<feature type="chain" id="PRO_5006918127" evidence="8">
    <location>
        <begin position="17"/>
        <end position="755"/>
    </location>
</feature>
<dbReference type="PANTHER" id="PTHR30347">
    <property type="entry name" value="POTASSIUM CHANNEL RELATED"/>
    <property type="match status" value="1"/>
</dbReference>
<accession>A0A0W0YX23</accession>
<dbReference type="GO" id="GO:0005886">
    <property type="term" value="C:plasma membrane"/>
    <property type="evidence" value="ECO:0007669"/>
    <property type="project" value="UniProtKB-SubCell"/>
</dbReference>